<dbReference type="AlphaFoldDB" id="A0A3P8ITB9"/>
<evidence type="ECO:0000256" key="1">
    <source>
        <dbReference type="SAM" id="MobiDB-lite"/>
    </source>
</evidence>
<gene>
    <name evidence="3" type="ORF">ECPE_LOCUS14303</name>
</gene>
<proteinExistence type="predicted"/>
<name>A0A3P8ITB9_9TREM</name>
<evidence type="ECO:0000259" key="2">
    <source>
        <dbReference type="Pfam" id="PF07986"/>
    </source>
</evidence>
<dbReference type="Gene3D" id="2.160.20.70">
    <property type="match status" value="1"/>
</dbReference>
<sequence>MSPNPFSVENCIRNGRRLQWRLPYQAGMEGVPNANADGQQQQDTSKRQRIATNAHQSNQCFSIVHILFQQQVGHYVDDFTTNYRKDKCRKLTIVLGPIENTLQLNHCEDCLIISACRRAVLVGCRRCTLHLCIQSRPVLIQPPLPSVNTAAASTASTGVTGSGGSSAPSQTSSAPGTPTPAAAVTQLGNEEILLAPYHTTYLKLVDHMIRVNLSAKVNYWDKPFLLGEFLSLT</sequence>
<dbReference type="InterPro" id="IPR016098">
    <property type="entry name" value="CAP/MinC_C"/>
</dbReference>
<dbReference type="Proteomes" id="UP000272942">
    <property type="component" value="Unassembled WGS sequence"/>
</dbReference>
<accession>A0A3P8ITB9</accession>
<dbReference type="InterPro" id="IPR012945">
    <property type="entry name" value="Tubulin-bd_cofactor_C_dom"/>
</dbReference>
<dbReference type="Pfam" id="PF07986">
    <property type="entry name" value="TBCC"/>
    <property type="match status" value="1"/>
</dbReference>
<organism evidence="3 4">
    <name type="scientific">Echinostoma caproni</name>
    <dbReference type="NCBI Taxonomy" id="27848"/>
    <lineage>
        <taxon>Eukaryota</taxon>
        <taxon>Metazoa</taxon>
        <taxon>Spiralia</taxon>
        <taxon>Lophotrochozoa</taxon>
        <taxon>Platyhelminthes</taxon>
        <taxon>Trematoda</taxon>
        <taxon>Digenea</taxon>
        <taxon>Plagiorchiida</taxon>
        <taxon>Echinostomata</taxon>
        <taxon>Echinostomatoidea</taxon>
        <taxon>Echinostomatidae</taxon>
        <taxon>Echinostoma</taxon>
    </lineage>
</organism>
<reference evidence="3 4" key="1">
    <citation type="submission" date="2018-11" db="EMBL/GenBank/DDBJ databases">
        <authorList>
            <consortium name="Pathogen Informatics"/>
        </authorList>
    </citation>
    <scope>NUCLEOTIDE SEQUENCE [LARGE SCALE GENOMIC DNA]</scope>
    <source>
        <strain evidence="3 4">Egypt</strain>
    </source>
</reference>
<dbReference type="OrthoDB" id="427777at2759"/>
<feature type="region of interest" description="Disordered" evidence="1">
    <location>
        <begin position="155"/>
        <end position="181"/>
    </location>
</feature>
<feature type="domain" description="Tubulin binding cofactor C-like" evidence="2">
    <location>
        <begin position="78"/>
        <end position="139"/>
    </location>
</feature>
<keyword evidence="4" id="KW-1185">Reference proteome</keyword>
<evidence type="ECO:0000313" key="4">
    <source>
        <dbReference type="Proteomes" id="UP000272942"/>
    </source>
</evidence>
<evidence type="ECO:0000313" key="3">
    <source>
        <dbReference type="EMBL" id="VDP91575.1"/>
    </source>
</evidence>
<dbReference type="PANTHER" id="PTHR16052:SF0">
    <property type="entry name" value="TBCC DOMAIN-CONTAINING PROTEIN 1"/>
    <property type="match status" value="1"/>
</dbReference>
<dbReference type="GO" id="GO:0051661">
    <property type="term" value="P:maintenance of centrosome location"/>
    <property type="evidence" value="ECO:0007669"/>
    <property type="project" value="TreeGrafter"/>
</dbReference>
<protein>
    <recommendedName>
        <fullName evidence="2">Tubulin binding cofactor C-like domain-containing protein</fullName>
    </recommendedName>
</protein>
<dbReference type="InterPro" id="IPR039589">
    <property type="entry name" value="TBCC1"/>
</dbReference>
<dbReference type="GO" id="GO:0031616">
    <property type="term" value="C:spindle pole centrosome"/>
    <property type="evidence" value="ECO:0007669"/>
    <property type="project" value="TreeGrafter"/>
</dbReference>
<dbReference type="EMBL" id="UZAN01057214">
    <property type="protein sequence ID" value="VDP91575.1"/>
    <property type="molecule type" value="Genomic_DNA"/>
</dbReference>
<dbReference type="GO" id="GO:0051684">
    <property type="term" value="P:maintenance of Golgi location"/>
    <property type="evidence" value="ECO:0007669"/>
    <property type="project" value="TreeGrafter"/>
</dbReference>
<dbReference type="PANTHER" id="PTHR16052">
    <property type="entry name" value="TBCC DOMAIN-CONTAINING PROTEIN 1"/>
    <property type="match status" value="1"/>
</dbReference>